<evidence type="ECO:0000256" key="2">
    <source>
        <dbReference type="ARBA" id="ARBA00093774"/>
    </source>
</evidence>
<feature type="domain" description="Low molecular weight antigen MTB12-like C-terminal" evidence="4">
    <location>
        <begin position="37"/>
        <end position="147"/>
    </location>
</feature>
<dbReference type="EMBL" id="JAAXOP010000016">
    <property type="protein sequence ID" value="NKY53116.1"/>
    <property type="molecule type" value="Genomic_DNA"/>
</dbReference>
<dbReference type="Proteomes" id="UP000565711">
    <property type="component" value="Unassembled WGS sequence"/>
</dbReference>
<keyword evidence="1 3" id="KW-0732">Signal</keyword>
<protein>
    <recommendedName>
        <fullName evidence="4">Low molecular weight antigen MTB12-like C-terminal domain-containing protein</fullName>
    </recommendedName>
</protein>
<keyword evidence="6" id="KW-1185">Reference proteome</keyword>
<comment type="similarity">
    <text evidence="2">Belongs to the MTB12 family.</text>
</comment>
<accession>A0A846Y0W6</accession>
<evidence type="ECO:0000259" key="4">
    <source>
        <dbReference type="Pfam" id="PF26580"/>
    </source>
</evidence>
<proteinExistence type="inferred from homology"/>
<dbReference type="InterPro" id="IPR058644">
    <property type="entry name" value="Mtb12-like_C"/>
</dbReference>
<evidence type="ECO:0000313" key="6">
    <source>
        <dbReference type="Proteomes" id="UP000565711"/>
    </source>
</evidence>
<evidence type="ECO:0000313" key="5">
    <source>
        <dbReference type="EMBL" id="NKY53116.1"/>
    </source>
</evidence>
<comment type="caution">
    <text evidence="5">The sequence shown here is derived from an EMBL/GenBank/DDBJ whole genome shotgun (WGS) entry which is preliminary data.</text>
</comment>
<feature type="signal peptide" evidence="3">
    <location>
        <begin position="1"/>
        <end position="26"/>
    </location>
</feature>
<evidence type="ECO:0000256" key="3">
    <source>
        <dbReference type="SAM" id="SignalP"/>
    </source>
</evidence>
<dbReference type="Pfam" id="PF26580">
    <property type="entry name" value="Mtb12_C"/>
    <property type="match status" value="1"/>
</dbReference>
<gene>
    <name evidence="5" type="ORF">HGA08_23235</name>
</gene>
<organism evidence="5 6">
    <name type="scientific">Nocardia vermiculata</name>
    <dbReference type="NCBI Taxonomy" id="257274"/>
    <lineage>
        <taxon>Bacteria</taxon>
        <taxon>Bacillati</taxon>
        <taxon>Actinomycetota</taxon>
        <taxon>Actinomycetes</taxon>
        <taxon>Mycobacteriales</taxon>
        <taxon>Nocardiaceae</taxon>
        <taxon>Nocardia</taxon>
    </lineage>
</organism>
<dbReference type="RefSeq" id="WP_067875435.1">
    <property type="nucleotide sequence ID" value="NZ_JAAXOP010000016.1"/>
</dbReference>
<name>A0A846Y0W6_9NOCA</name>
<dbReference type="AlphaFoldDB" id="A0A846Y0W6"/>
<evidence type="ECO:0000256" key="1">
    <source>
        <dbReference type="ARBA" id="ARBA00022729"/>
    </source>
</evidence>
<feature type="chain" id="PRO_5032800569" description="Low molecular weight antigen MTB12-like C-terminal domain-containing protein" evidence="3">
    <location>
        <begin position="27"/>
        <end position="152"/>
    </location>
</feature>
<reference evidence="5 6" key="1">
    <citation type="submission" date="2020-04" db="EMBL/GenBank/DDBJ databases">
        <title>MicrobeNet Type strains.</title>
        <authorList>
            <person name="Nicholson A.C."/>
        </authorList>
    </citation>
    <scope>NUCLEOTIDE SEQUENCE [LARGE SCALE GENOMIC DNA]</scope>
    <source>
        <strain evidence="5 6">JCM 12354</strain>
    </source>
</reference>
<sequence>MIKTRMLSGVAAMTAAVLVTAPLAAADSGDFRITREVPTLSDLNEQVRFLVETPASDEAKAANLEGGMNAVVVPRTVYNLGLFRAPKGWNEVTGPETHHGDEHTAVLHSGSAGRPEITMKVTWKRIDGSWKMANSSLCEGVKTVGLPIPCTF</sequence>